<comment type="caution">
    <text evidence="4">The sequence shown here is derived from an EMBL/GenBank/DDBJ whole genome shotgun (WGS) entry which is preliminary data.</text>
</comment>
<dbReference type="InterPro" id="IPR036271">
    <property type="entry name" value="Tet_transcr_reg_TetR-rel_C_sf"/>
</dbReference>
<evidence type="ECO:0000256" key="2">
    <source>
        <dbReference type="PROSITE-ProRule" id="PRU00335"/>
    </source>
</evidence>
<dbReference type="PROSITE" id="PS50977">
    <property type="entry name" value="HTH_TETR_2"/>
    <property type="match status" value="1"/>
</dbReference>
<dbReference type="PRINTS" id="PR00455">
    <property type="entry name" value="HTHTETR"/>
</dbReference>
<name>A0ABP3YE05_9BACT</name>
<dbReference type="InterPro" id="IPR001647">
    <property type="entry name" value="HTH_TetR"/>
</dbReference>
<accession>A0ABP3YE05</accession>
<keyword evidence="5" id="KW-1185">Reference proteome</keyword>
<organism evidence="4 5">
    <name type="scientific">Algoriphagus jejuensis</name>
    <dbReference type="NCBI Taxonomy" id="419934"/>
    <lineage>
        <taxon>Bacteria</taxon>
        <taxon>Pseudomonadati</taxon>
        <taxon>Bacteroidota</taxon>
        <taxon>Cytophagia</taxon>
        <taxon>Cytophagales</taxon>
        <taxon>Cyclobacteriaceae</taxon>
        <taxon>Algoriphagus</taxon>
    </lineage>
</organism>
<feature type="DNA-binding region" description="H-T-H motif" evidence="2">
    <location>
        <begin position="28"/>
        <end position="47"/>
    </location>
</feature>
<sequence>MDQNTNKKILILESALELIRENGFHGCPISQVAKQASVAAGSVYTYFESKDEMILELHRYVKSEVLKEISEKDHPEKNFEARFFDFWNNLTSLYQERAAFQSFLEQFTSSPYNTETMQLESDPWGEWTEAFFKEGIESGQLRPLNPKILSMMVMGSAISLIRFKTYFKTKTASTAQDLHLIPKMVWDGIKFQ</sequence>
<gene>
    <name evidence="4" type="ORF">GCM10009119_18090</name>
</gene>
<dbReference type="InterPro" id="IPR054422">
    <property type="entry name" value="TetR-like_HI_0893_C"/>
</dbReference>
<dbReference type="SUPFAM" id="SSF46689">
    <property type="entry name" value="Homeodomain-like"/>
    <property type="match status" value="1"/>
</dbReference>
<evidence type="ECO:0000313" key="5">
    <source>
        <dbReference type="Proteomes" id="UP001500469"/>
    </source>
</evidence>
<evidence type="ECO:0000259" key="3">
    <source>
        <dbReference type="PROSITE" id="PS50977"/>
    </source>
</evidence>
<proteinExistence type="predicted"/>
<dbReference type="PANTHER" id="PTHR30055:SF207">
    <property type="entry name" value="HTH-TYPE TRANSCRIPTIONAL REPRESSOR FATR"/>
    <property type="match status" value="1"/>
</dbReference>
<evidence type="ECO:0000256" key="1">
    <source>
        <dbReference type="ARBA" id="ARBA00023125"/>
    </source>
</evidence>
<dbReference type="Pfam" id="PF00440">
    <property type="entry name" value="TetR_N"/>
    <property type="match status" value="1"/>
</dbReference>
<dbReference type="Proteomes" id="UP001500469">
    <property type="component" value="Unassembled WGS sequence"/>
</dbReference>
<dbReference type="Gene3D" id="1.10.357.10">
    <property type="entry name" value="Tetracycline Repressor, domain 2"/>
    <property type="match status" value="1"/>
</dbReference>
<dbReference type="RefSeq" id="WP_343850622.1">
    <property type="nucleotide sequence ID" value="NZ_BAAAFI010000007.1"/>
</dbReference>
<dbReference type="InterPro" id="IPR009057">
    <property type="entry name" value="Homeodomain-like_sf"/>
</dbReference>
<dbReference type="InterPro" id="IPR050109">
    <property type="entry name" value="HTH-type_TetR-like_transc_reg"/>
</dbReference>
<reference evidence="5" key="1">
    <citation type="journal article" date="2019" name="Int. J. Syst. Evol. Microbiol.">
        <title>The Global Catalogue of Microorganisms (GCM) 10K type strain sequencing project: providing services to taxonomists for standard genome sequencing and annotation.</title>
        <authorList>
            <consortium name="The Broad Institute Genomics Platform"/>
            <consortium name="The Broad Institute Genome Sequencing Center for Infectious Disease"/>
            <person name="Wu L."/>
            <person name="Ma J."/>
        </authorList>
    </citation>
    <scope>NUCLEOTIDE SEQUENCE [LARGE SCALE GENOMIC DNA]</scope>
    <source>
        <strain evidence="5">JCM 16112</strain>
    </source>
</reference>
<feature type="domain" description="HTH tetR-type" evidence="3">
    <location>
        <begin position="5"/>
        <end position="65"/>
    </location>
</feature>
<evidence type="ECO:0000313" key="4">
    <source>
        <dbReference type="EMBL" id="GAA0878841.1"/>
    </source>
</evidence>
<keyword evidence="1 2" id="KW-0238">DNA-binding</keyword>
<dbReference type="SUPFAM" id="SSF48498">
    <property type="entry name" value="Tetracyclin repressor-like, C-terminal domain"/>
    <property type="match status" value="1"/>
</dbReference>
<dbReference type="EMBL" id="BAAAFI010000007">
    <property type="protein sequence ID" value="GAA0878841.1"/>
    <property type="molecule type" value="Genomic_DNA"/>
</dbReference>
<dbReference type="Pfam" id="PF22604">
    <property type="entry name" value="TetR_HI_0893_C"/>
    <property type="match status" value="1"/>
</dbReference>
<dbReference type="PANTHER" id="PTHR30055">
    <property type="entry name" value="HTH-TYPE TRANSCRIPTIONAL REGULATOR RUTR"/>
    <property type="match status" value="1"/>
</dbReference>
<protein>
    <recommendedName>
        <fullName evidence="3">HTH tetR-type domain-containing protein</fullName>
    </recommendedName>
</protein>